<dbReference type="EMBL" id="JASBWV010000019">
    <property type="protein sequence ID" value="KAJ9121017.1"/>
    <property type="molecule type" value="Genomic_DNA"/>
</dbReference>
<accession>A0ACC2XCL9</accession>
<keyword evidence="2" id="KW-1185">Reference proteome</keyword>
<dbReference type="Proteomes" id="UP001234202">
    <property type="component" value="Unassembled WGS sequence"/>
</dbReference>
<proteinExistence type="predicted"/>
<comment type="caution">
    <text evidence="1">The sequence shown here is derived from an EMBL/GenBank/DDBJ whole genome shotgun (WGS) entry which is preliminary data.</text>
</comment>
<gene>
    <name evidence="1" type="ORF">QFC24_004998</name>
</gene>
<sequence length="327" mass="34475">MFPGLPDCLGIDSQRYSAATAIFTVGGLVGSILSARAMEKVGIIGCIKLTGLLNVVGSGIMFAAPHWVVILAGRVIAGLASGLAITTVPPLLSQISKTSTNSIVLSHSGSIGILNQLAIVLGIFSAQVAGLTATGMKGDKPGGWRYVVLISGVVAVMQLVVGQIRIPNELMQKREAASKPMEDVTMQEEPDEAQYAARTPRANPQDEESEGNHDQIVAATSTSKNSVTLKSLLSSPALRPHVLLVAFFLITQQFSGINAVLFYSTPVLKGLLPEKSGLIGILVSLINVVMTVPSLLLIDVRVFPGFTFLMVDRPSASGLNRHACYSE</sequence>
<evidence type="ECO:0000313" key="2">
    <source>
        <dbReference type="Proteomes" id="UP001234202"/>
    </source>
</evidence>
<name>A0ACC2XCL9_9TREE</name>
<evidence type="ECO:0000313" key="1">
    <source>
        <dbReference type="EMBL" id="KAJ9121017.1"/>
    </source>
</evidence>
<organism evidence="1 2">
    <name type="scientific">Naganishia onofrii</name>
    <dbReference type="NCBI Taxonomy" id="1851511"/>
    <lineage>
        <taxon>Eukaryota</taxon>
        <taxon>Fungi</taxon>
        <taxon>Dikarya</taxon>
        <taxon>Basidiomycota</taxon>
        <taxon>Agaricomycotina</taxon>
        <taxon>Tremellomycetes</taxon>
        <taxon>Filobasidiales</taxon>
        <taxon>Filobasidiaceae</taxon>
        <taxon>Naganishia</taxon>
    </lineage>
</organism>
<protein>
    <submittedName>
        <fullName evidence="1">Uncharacterized protein</fullName>
    </submittedName>
</protein>
<reference evidence="1" key="1">
    <citation type="submission" date="2023-04" db="EMBL/GenBank/DDBJ databases">
        <title>Draft Genome sequencing of Naganishia species isolated from polar environments using Oxford Nanopore Technology.</title>
        <authorList>
            <person name="Leo P."/>
            <person name="Venkateswaran K."/>
        </authorList>
    </citation>
    <scope>NUCLEOTIDE SEQUENCE</scope>
    <source>
        <strain evidence="1">DBVPG 5303</strain>
    </source>
</reference>